<dbReference type="OrthoDB" id="5280838at2759"/>
<dbReference type="PANTHER" id="PTHR38119:SF1">
    <property type="entry name" value="BTB DOMAIN-CONTAINING PROTEIN"/>
    <property type="match status" value="1"/>
</dbReference>
<dbReference type="RefSeq" id="XP_033450184.1">
    <property type="nucleotide sequence ID" value="XM_033598818.1"/>
</dbReference>
<dbReference type="PANTHER" id="PTHR38119">
    <property type="entry name" value="BTB DOMAIN-CONTAINING PROTEIN-RELATED"/>
    <property type="match status" value="1"/>
</dbReference>
<feature type="compositionally biased region" description="Low complexity" evidence="1">
    <location>
        <begin position="7"/>
        <end position="37"/>
    </location>
</feature>
<feature type="compositionally biased region" description="Polar residues" evidence="1">
    <location>
        <begin position="186"/>
        <end position="201"/>
    </location>
</feature>
<protein>
    <recommendedName>
        <fullName evidence="4">BTB domain-containing protein</fullName>
    </recommendedName>
</protein>
<dbReference type="AlphaFoldDB" id="A0A6A5RUF5"/>
<dbReference type="Proteomes" id="UP000800082">
    <property type="component" value="Unassembled WGS sequence"/>
</dbReference>
<feature type="region of interest" description="Disordered" evidence="1">
    <location>
        <begin position="1"/>
        <end position="64"/>
    </location>
</feature>
<gene>
    <name evidence="2" type="ORF">M421DRAFT_99930</name>
</gene>
<name>A0A6A5RUF5_9PLEO</name>
<evidence type="ECO:0000313" key="2">
    <source>
        <dbReference type="EMBL" id="KAF1929936.1"/>
    </source>
</evidence>
<proteinExistence type="predicted"/>
<evidence type="ECO:0000313" key="3">
    <source>
        <dbReference type="Proteomes" id="UP000800082"/>
    </source>
</evidence>
<dbReference type="GeneID" id="54356485"/>
<evidence type="ECO:0000256" key="1">
    <source>
        <dbReference type="SAM" id="MobiDB-lite"/>
    </source>
</evidence>
<reference evidence="2" key="1">
    <citation type="journal article" date="2020" name="Stud. Mycol.">
        <title>101 Dothideomycetes genomes: a test case for predicting lifestyles and emergence of pathogens.</title>
        <authorList>
            <person name="Haridas S."/>
            <person name="Albert R."/>
            <person name="Binder M."/>
            <person name="Bloem J."/>
            <person name="Labutti K."/>
            <person name="Salamov A."/>
            <person name="Andreopoulos B."/>
            <person name="Baker S."/>
            <person name="Barry K."/>
            <person name="Bills G."/>
            <person name="Bluhm B."/>
            <person name="Cannon C."/>
            <person name="Castanera R."/>
            <person name="Culley D."/>
            <person name="Daum C."/>
            <person name="Ezra D."/>
            <person name="Gonzalez J."/>
            <person name="Henrissat B."/>
            <person name="Kuo A."/>
            <person name="Liang C."/>
            <person name="Lipzen A."/>
            <person name="Lutzoni F."/>
            <person name="Magnuson J."/>
            <person name="Mondo S."/>
            <person name="Nolan M."/>
            <person name="Ohm R."/>
            <person name="Pangilinan J."/>
            <person name="Park H.-J."/>
            <person name="Ramirez L."/>
            <person name="Alfaro M."/>
            <person name="Sun H."/>
            <person name="Tritt A."/>
            <person name="Yoshinaga Y."/>
            <person name="Zwiers L.-H."/>
            <person name="Turgeon B."/>
            <person name="Goodwin S."/>
            <person name="Spatafora J."/>
            <person name="Crous P."/>
            <person name="Grigoriev I."/>
        </authorList>
    </citation>
    <scope>NUCLEOTIDE SEQUENCE</scope>
    <source>
        <strain evidence="2">CBS 183.55</strain>
    </source>
</reference>
<feature type="compositionally biased region" description="Pro residues" evidence="1">
    <location>
        <begin position="171"/>
        <end position="182"/>
    </location>
</feature>
<organism evidence="2 3">
    <name type="scientific">Didymella exigua CBS 183.55</name>
    <dbReference type="NCBI Taxonomy" id="1150837"/>
    <lineage>
        <taxon>Eukaryota</taxon>
        <taxon>Fungi</taxon>
        <taxon>Dikarya</taxon>
        <taxon>Ascomycota</taxon>
        <taxon>Pezizomycotina</taxon>
        <taxon>Dothideomycetes</taxon>
        <taxon>Pleosporomycetidae</taxon>
        <taxon>Pleosporales</taxon>
        <taxon>Pleosporineae</taxon>
        <taxon>Didymellaceae</taxon>
        <taxon>Didymella</taxon>
    </lineage>
</organism>
<accession>A0A6A5RUF5</accession>
<keyword evidence="3" id="KW-1185">Reference proteome</keyword>
<evidence type="ECO:0008006" key="4">
    <source>
        <dbReference type="Google" id="ProtNLM"/>
    </source>
</evidence>
<dbReference type="EMBL" id="ML978964">
    <property type="protein sequence ID" value="KAF1929936.1"/>
    <property type="molecule type" value="Genomic_DNA"/>
</dbReference>
<sequence>MVSYPDSQAGSSASAERASSLAIRRPPSAASHSSRTSTIRRHRPHRSAGSSYGGSSVGPQNEFPVFTHTGDVEIVVANGRRENRYVLHRLILTQCSGFFAAGTSDEWATAGEGSVAQNMSAAALARTPSGARQERKRWRYELDWRSDDDVPMLVPKRAQPALSPMFGDGAHPPPARNKPTAPPSSFLRSANASTAQLSTSTPAPARARAPVDPDDATFSDYDNLFRIFYNHAPALDTLNIAHAYVECKSLLALADMYDAIPVIGPRVDHHLLRFQGRLWKQIAKYPPSYLKLGYMARSKAIFAEAMVHVVGQWPAAAPQLTNAIPDAVLDLIEDKVEDMDELKLKIEVKLFRLSLTTSRGERVSPSSNWLDWMAVSLFRQWLAENTTPPPAPILKSPRAPAPAPPRAQEHFNTGRVFRLLGAGGPAYLGHDECKRFLRLQHEQYNRDNLKRFERRVEEVKNKAKDAVKPLMRNFLELDLREGGLPYLTCTRVDLQDFPWDEGDAAF</sequence>
<feature type="region of interest" description="Disordered" evidence="1">
    <location>
        <begin position="161"/>
        <end position="212"/>
    </location>
</feature>